<sequence length="144" mass="16671">MESSLVVDWLKAVWARRPGGLRRRENMLVLDASCGHVLEMVVNKPFKNNLRKNYPSWLLAGYHVLTSTGKIQKPSARLLHEWILQAWGRCVESIVNGFKKCCISNLMDGSEDDLMREKTVAAAERQKVRVRRRNPVMRRIQLNK</sequence>
<organism evidence="1 2">
    <name type="scientific">Xyrichtys novacula</name>
    <name type="common">Pearly razorfish</name>
    <name type="synonym">Hemipteronotus novacula</name>
    <dbReference type="NCBI Taxonomy" id="13765"/>
    <lineage>
        <taxon>Eukaryota</taxon>
        <taxon>Metazoa</taxon>
        <taxon>Chordata</taxon>
        <taxon>Craniata</taxon>
        <taxon>Vertebrata</taxon>
        <taxon>Euteleostomi</taxon>
        <taxon>Actinopterygii</taxon>
        <taxon>Neopterygii</taxon>
        <taxon>Teleostei</taxon>
        <taxon>Neoteleostei</taxon>
        <taxon>Acanthomorphata</taxon>
        <taxon>Eupercaria</taxon>
        <taxon>Labriformes</taxon>
        <taxon>Labridae</taxon>
        <taxon>Xyrichtys</taxon>
    </lineage>
</organism>
<evidence type="ECO:0000313" key="1">
    <source>
        <dbReference type="EMBL" id="CAJ1057821.1"/>
    </source>
</evidence>
<accession>A0AAV1FA36</accession>
<dbReference type="AlphaFoldDB" id="A0AAV1FA36"/>
<evidence type="ECO:0000313" key="2">
    <source>
        <dbReference type="Proteomes" id="UP001178508"/>
    </source>
</evidence>
<dbReference type="EMBL" id="OY660869">
    <property type="protein sequence ID" value="CAJ1057821.1"/>
    <property type="molecule type" value="Genomic_DNA"/>
</dbReference>
<name>A0AAV1FA36_XYRNO</name>
<gene>
    <name evidence="1" type="ORF">XNOV1_A008986</name>
</gene>
<reference evidence="1" key="1">
    <citation type="submission" date="2023-08" db="EMBL/GenBank/DDBJ databases">
        <authorList>
            <person name="Alioto T."/>
            <person name="Alioto T."/>
            <person name="Gomez Garrido J."/>
        </authorList>
    </citation>
    <scope>NUCLEOTIDE SEQUENCE</scope>
</reference>
<protein>
    <submittedName>
        <fullName evidence="1">PREDICTED: LOW QUALITY PROTEIN: pogo transposable element with KRAB domain</fullName>
    </submittedName>
</protein>
<dbReference type="Proteomes" id="UP001178508">
    <property type="component" value="Chromosome 6"/>
</dbReference>
<proteinExistence type="predicted"/>
<keyword evidence="2" id="KW-1185">Reference proteome</keyword>